<accession>X1V6B5</accession>
<dbReference type="AlphaFoldDB" id="X1V6B5"/>
<organism evidence="1">
    <name type="scientific">marine sediment metagenome</name>
    <dbReference type="NCBI Taxonomy" id="412755"/>
    <lineage>
        <taxon>unclassified sequences</taxon>
        <taxon>metagenomes</taxon>
        <taxon>ecological metagenomes</taxon>
    </lineage>
</organism>
<dbReference type="EMBL" id="BARW01033590">
    <property type="protein sequence ID" value="GAJ11402.1"/>
    <property type="molecule type" value="Genomic_DNA"/>
</dbReference>
<feature type="non-terminal residue" evidence="1">
    <location>
        <position position="1"/>
    </location>
</feature>
<comment type="caution">
    <text evidence="1">The sequence shown here is derived from an EMBL/GenBank/DDBJ whole genome shotgun (WGS) entry which is preliminary data.</text>
</comment>
<gene>
    <name evidence="1" type="ORF">S12H4_52870</name>
</gene>
<sequence>YWEVREGFLIPEGTYTGFMYSLNAQSDKSRAIAGGIDIDYGSYYTGHQMSFGLDSTITRLRRLRMEVDYRHNYIHLPEGSFHTNTFGLRMFYFFSTDLYVKAYVQWNDDKYYNAGREKIVSDILLRWIYSPACNLYVVYNDARLIGPGHNEIVNRTLMVKVTYFWRK</sequence>
<proteinExistence type="predicted"/>
<name>X1V6B5_9ZZZZ</name>
<evidence type="ECO:0000313" key="1">
    <source>
        <dbReference type="EMBL" id="GAJ11402.1"/>
    </source>
</evidence>
<protein>
    <recommendedName>
        <fullName evidence="2">Alginate export domain-containing protein</fullName>
    </recommendedName>
</protein>
<evidence type="ECO:0008006" key="2">
    <source>
        <dbReference type="Google" id="ProtNLM"/>
    </source>
</evidence>
<reference evidence="1" key="1">
    <citation type="journal article" date="2014" name="Front. Microbiol.">
        <title>High frequency of phylogenetically diverse reductive dehalogenase-homologous genes in deep subseafloor sedimentary metagenomes.</title>
        <authorList>
            <person name="Kawai M."/>
            <person name="Futagami T."/>
            <person name="Toyoda A."/>
            <person name="Takaki Y."/>
            <person name="Nishi S."/>
            <person name="Hori S."/>
            <person name="Arai W."/>
            <person name="Tsubouchi T."/>
            <person name="Morono Y."/>
            <person name="Uchiyama I."/>
            <person name="Ito T."/>
            <person name="Fujiyama A."/>
            <person name="Inagaki F."/>
            <person name="Takami H."/>
        </authorList>
    </citation>
    <scope>NUCLEOTIDE SEQUENCE</scope>
    <source>
        <strain evidence="1">Expedition CK06-06</strain>
    </source>
</reference>